<protein>
    <submittedName>
        <fullName evidence="2">N,N'-diacetyllegionaminate synthase</fullName>
        <ecNumber evidence="2">2.5.1.101</ecNumber>
    </submittedName>
</protein>
<sequence>MNDTMPVLMIELANAHGGVEQVIDAMIEAAIAVEYPDKVIKFQPFKFDLIAIPDFEYYSVYRDLYFSPSEWGRMILKTASNCKVCLDILDLYSCEILRSNCEQISFIKFQSSILENYEVLTALRSIDLSDKKILVNVSGLSLDRIDATLEELGSFGAQIILQVGFQSYPTHPEDLGLQKIERLAARFPEYELGIADHSDANSAFAQIAPLLAVAKGAKYVEKHICISRTSAKFDGSAALEPQEMQNLAEHLKLVHASSQAQFVPRSERTYLDSTIQVPVAARMVSAGSLLSDVDLLYRRTAQSGLKRHELFELQRRRYILAEPVDTFNVVAAENFRSAKVAAIIAARMKSTRLKRKALLEIGGTASSVRCLRQCAAARGVQQTILATSDIEEDGVLENVAREAGVDFWKGDKDDVIDRYLGACKHYDIDVVVRMTADNVFASPEIIDFLLDSHFATGADYTAAADFVVGTASEIINREALQRVADHFGRAEHSEYMTWYFQNNKDRFKVNIVDLPKDWVGDFRLTLDYEEDREMMDELAHRLGKKERVYALDDVLSVLRSDPALAGKNAHIGLRYKEDKNLIDMLDHQTRMK</sequence>
<dbReference type="SUPFAM" id="SSF53448">
    <property type="entry name" value="Nucleotide-diphospho-sugar transferases"/>
    <property type="match status" value="1"/>
</dbReference>
<dbReference type="InterPro" id="IPR029044">
    <property type="entry name" value="Nucleotide-diphossugar_trans"/>
</dbReference>
<keyword evidence="2" id="KW-0808">Transferase</keyword>
<dbReference type="RefSeq" id="WP_183932851.1">
    <property type="nucleotide sequence ID" value="NZ_JACICF010000001.1"/>
</dbReference>
<dbReference type="Gene3D" id="3.20.20.70">
    <property type="entry name" value="Aldolase class I"/>
    <property type="match status" value="1"/>
</dbReference>
<reference evidence="2 3" key="1">
    <citation type="submission" date="2020-08" db="EMBL/GenBank/DDBJ databases">
        <title>Genomic Encyclopedia of Type Strains, Phase IV (KMG-IV): sequencing the most valuable type-strain genomes for metagenomic binning, comparative biology and taxonomic classification.</title>
        <authorList>
            <person name="Goeker M."/>
        </authorList>
    </citation>
    <scope>NUCLEOTIDE SEQUENCE [LARGE SCALE GENOMIC DNA]</scope>
    <source>
        <strain evidence="2 3">DSM 24194</strain>
    </source>
</reference>
<dbReference type="EMBL" id="JACICF010000001">
    <property type="protein sequence ID" value="MBB3763513.1"/>
    <property type="molecule type" value="Genomic_DNA"/>
</dbReference>
<dbReference type="Pfam" id="PF03102">
    <property type="entry name" value="NeuB"/>
    <property type="match status" value="1"/>
</dbReference>
<dbReference type="InterPro" id="IPR013132">
    <property type="entry name" value="PseI/NeuA/B-like_N"/>
</dbReference>
<name>A0A839Z1D2_9SPHN</name>
<dbReference type="Proteomes" id="UP000578569">
    <property type="component" value="Unassembled WGS sequence"/>
</dbReference>
<dbReference type="EC" id="2.5.1.101" evidence="2"/>
<comment type="caution">
    <text evidence="2">The sequence shown here is derived from an EMBL/GenBank/DDBJ whole genome shotgun (WGS) entry which is preliminary data.</text>
</comment>
<dbReference type="InterPro" id="IPR051690">
    <property type="entry name" value="PseI-like"/>
</dbReference>
<evidence type="ECO:0000313" key="3">
    <source>
        <dbReference type="Proteomes" id="UP000578569"/>
    </source>
</evidence>
<gene>
    <name evidence="2" type="ORF">FHS50_000536</name>
</gene>
<dbReference type="SUPFAM" id="SSF51569">
    <property type="entry name" value="Aldolase"/>
    <property type="match status" value="1"/>
</dbReference>
<dbReference type="InterPro" id="IPR013785">
    <property type="entry name" value="Aldolase_TIM"/>
</dbReference>
<dbReference type="GO" id="GO:0016051">
    <property type="term" value="P:carbohydrate biosynthetic process"/>
    <property type="evidence" value="ECO:0007669"/>
    <property type="project" value="InterPro"/>
</dbReference>
<evidence type="ECO:0000313" key="2">
    <source>
        <dbReference type="EMBL" id="MBB3763513.1"/>
    </source>
</evidence>
<dbReference type="PANTHER" id="PTHR42966:SF1">
    <property type="entry name" value="SIALIC ACID SYNTHASE"/>
    <property type="match status" value="1"/>
</dbReference>
<proteinExistence type="predicted"/>
<dbReference type="Pfam" id="PF02348">
    <property type="entry name" value="CTP_transf_3"/>
    <property type="match status" value="1"/>
</dbReference>
<accession>A0A839Z1D2</accession>
<dbReference type="Gene3D" id="3.90.550.10">
    <property type="entry name" value="Spore Coat Polysaccharide Biosynthesis Protein SpsA, Chain A"/>
    <property type="match status" value="1"/>
</dbReference>
<evidence type="ECO:0000259" key="1">
    <source>
        <dbReference type="Pfam" id="PF03102"/>
    </source>
</evidence>
<dbReference type="GO" id="GO:0047444">
    <property type="term" value="F:N-acylneuraminate-9-phosphate synthase activity"/>
    <property type="evidence" value="ECO:0007669"/>
    <property type="project" value="TreeGrafter"/>
</dbReference>
<dbReference type="PANTHER" id="PTHR42966">
    <property type="entry name" value="N-ACETYLNEURAMINATE SYNTHASE"/>
    <property type="match status" value="1"/>
</dbReference>
<organism evidence="2 3">
    <name type="scientific">Sphingomicrobium lutaoense</name>
    <dbReference type="NCBI Taxonomy" id="515949"/>
    <lineage>
        <taxon>Bacteria</taxon>
        <taxon>Pseudomonadati</taxon>
        <taxon>Pseudomonadota</taxon>
        <taxon>Alphaproteobacteria</taxon>
        <taxon>Sphingomonadales</taxon>
        <taxon>Sphingomonadaceae</taxon>
        <taxon>Sphingomicrobium</taxon>
    </lineage>
</organism>
<feature type="domain" description="PseI/NeuA/B-like" evidence="1">
    <location>
        <begin position="58"/>
        <end position="257"/>
    </location>
</feature>
<dbReference type="AlphaFoldDB" id="A0A839Z1D2"/>
<keyword evidence="3" id="KW-1185">Reference proteome</keyword>
<dbReference type="InterPro" id="IPR003329">
    <property type="entry name" value="Cytidylyl_trans"/>
</dbReference>